<keyword evidence="2" id="KW-1185">Reference proteome</keyword>
<dbReference type="AlphaFoldDB" id="A0A7G1G9S8"/>
<reference evidence="1 2" key="1">
    <citation type="submission" date="2018-06" db="EMBL/GenBank/DDBJ databases">
        <title>Genome sequencing of Oceanotoga sp. sy52.</title>
        <authorList>
            <person name="Mori K."/>
        </authorList>
    </citation>
    <scope>NUCLEOTIDE SEQUENCE [LARGE SCALE GENOMIC DNA]</scope>
    <source>
        <strain evidence="2">sy52</strain>
    </source>
</reference>
<dbReference type="EMBL" id="AP018712">
    <property type="protein sequence ID" value="BBE32024.1"/>
    <property type="molecule type" value="Genomic_DNA"/>
</dbReference>
<gene>
    <name evidence="1" type="ORF">OSSY52_21650</name>
</gene>
<organism evidence="1 2">
    <name type="scientific">Tepiditoga spiralis</name>
    <dbReference type="NCBI Taxonomy" id="2108365"/>
    <lineage>
        <taxon>Bacteria</taxon>
        <taxon>Thermotogati</taxon>
        <taxon>Thermotogota</taxon>
        <taxon>Thermotogae</taxon>
        <taxon>Petrotogales</taxon>
        <taxon>Petrotogaceae</taxon>
        <taxon>Tepiditoga</taxon>
    </lineage>
</organism>
<dbReference type="KEGG" id="ocy:OSSY52_21650"/>
<dbReference type="InParanoid" id="A0A7G1G9S8"/>
<dbReference type="RefSeq" id="WP_190614882.1">
    <property type="nucleotide sequence ID" value="NZ_AP018712.1"/>
</dbReference>
<protein>
    <submittedName>
        <fullName evidence="1">Uncharacterized protein</fullName>
    </submittedName>
</protein>
<dbReference type="Proteomes" id="UP000516361">
    <property type="component" value="Chromosome"/>
</dbReference>
<accession>A0A7G1G9S8</accession>
<evidence type="ECO:0000313" key="2">
    <source>
        <dbReference type="Proteomes" id="UP000516361"/>
    </source>
</evidence>
<name>A0A7G1G9S8_9BACT</name>
<proteinExistence type="predicted"/>
<sequence>MKIFAGDPINAIEFLNEDINLIFSTSSWSYDQGEVIFIMNKRSINLFNNNKHYLLNKKNREIQISNFKINFGYIEDVLNFNYYFYNQLIKTDLIIFKFEISTLNNLEKIYKHVQSNIRKVHIPVMIFYFYKKKIYISYIVSNNENMFVFKDAIYAYINLEKKEIMYTYGRYKKELKEALINFKSRIYR</sequence>
<evidence type="ECO:0000313" key="1">
    <source>
        <dbReference type="EMBL" id="BBE32024.1"/>
    </source>
</evidence>